<dbReference type="AlphaFoldDB" id="A0A1I2XEK6"/>
<evidence type="ECO:0000256" key="1">
    <source>
        <dbReference type="ARBA" id="ARBA00003125"/>
    </source>
</evidence>
<feature type="binding site" evidence="11">
    <location>
        <position position="139"/>
    </location>
    <ligand>
        <name>FMN</name>
        <dbReference type="ChEBI" id="CHEBI:58210"/>
    </ligand>
</feature>
<keyword evidence="6 11" id="KW-0288">FMN</keyword>
<feature type="binding site" evidence="11">
    <location>
        <position position="175"/>
    </location>
    <ligand>
        <name>substrate</name>
    </ligand>
</feature>
<dbReference type="RefSeq" id="WP_074965836.1">
    <property type="nucleotide sequence ID" value="NZ_CBCRYP010000002.1"/>
</dbReference>
<dbReference type="InterPro" id="IPR012135">
    <property type="entry name" value="Dihydroorotate_DH_1_2"/>
</dbReference>
<evidence type="ECO:0000256" key="5">
    <source>
        <dbReference type="ARBA" id="ARBA00022630"/>
    </source>
</evidence>
<evidence type="ECO:0000256" key="11">
    <source>
        <dbReference type="HAMAP-Rule" id="MF_00225"/>
    </source>
</evidence>
<feature type="binding site" evidence="11">
    <location>
        <position position="239"/>
    </location>
    <ligand>
        <name>FMN</name>
        <dbReference type="ChEBI" id="CHEBI:58210"/>
    </ligand>
</feature>
<dbReference type="PROSITE" id="PS00911">
    <property type="entry name" value="DHODEHASE_1"/>
    <property type="match status" value="1"/>
</dbReference>
<feature type="binding site" evidence="11">
    <location>
        <begin position="62"/>
        <end position="66"/>
    </location>
    <ligand>
        <name>FMN</name>
        <dbReference type="ChEBI" id="CHEBI:58210"/>
    </ligand>
</feature>
<comment type="subunit">
    <text evidence="11">Monomer.</text>
</comment>
<dbReference type="HAMAP" id="MF_00225">
    <property type="entry name" value="DHO_dh_type2"/>
    <property type="match status" value="1"/>
</dbReference>
<sequence>MTPIERLGLAALHRFDPERAHDLSILALQRGLVPLAGRSVTSDRLRLRLAGLDLPNPVGLAAGYDKNARALPALMRAGFGFVEIGAATPRPQPGNPKPRLFRLTEDRAIINRFGFNNEGAEAIGQRLARRPAGIPVGLNIGTNKDSADRSADFAQVVRVAGAHADFLTVNVSSPNTEKLRDLQGPEALAALLQGVLAARDDLPNRPPIFIKIAPDLDDQGIADIAAVALAAPVDAIIATNTTLSRDGIASPHAQEAGGLSGAPLFERATRVLARLYQQTQGRIPLIGVGGIGSTEQAWQKLRAGASAVQIYSALIYQGFSLAARIARELDERLAHENVTLAELTGSGNSDWL</sequence>
<evidence type="ECO:0000256" key="6">
    <source>
        <dbReference type="ARBA" id="ARBA00022643"/>
    </source>
</evidence>
<keyword evidence="5 11" id="KW-0285">Flavoprotein</keyword>
<dbReference type="NCBIfam" id="NF003645">
    <property type="entry name" value="PRK05286.1-2"/>
    <property type="match status" value="1"/>
</dbReference>
<dbReference type="GO" id="GO:0106430">
    <property type="term" value="F:dihydroorotate dehydrogenase (quinone) activity"/>
    <property type="evidence" value="ECO:0007669"/>
    <property type="project" value="UniProtKB-EC"/>
</dbReference>
<evidence type="ECO:0000256" key="10">
    <source>
        <dbReference type="ARBA" id="ARBA00048639"/>
    </source>
</evidence>
<dbReference type="Pfam" id="PF01180">
    <property type="entry name" value="DHO_dh"/>
    <property type="match status" value="1"/>
</dbReference>
<proteinExistence type="inferred from homology"/>
<comment type="cofactor">
    <cofactor evidence="11">
        <name>FMN</name>
        <dbReference type="ChEBI" id="CHEBI:58210"/>
    </cofactor>
    <text evidence="11">Binds 1 FMN per subunit.</text>
</comment>
<feature type="binding site" evidence="11">
    <location>
        <position position="261"/>
    </location>
    <ligand>
        <name>FMN</name>
        <dbReference type="ChEBI" id="CHEBI:58210"/>
    </ligand>
</feature>
<dbReference type="InterPro" id="IPR013785">
    <property type="entry name" value="Aldolase_TIM"/>
</dbReference>
<dbReference type="PROSITE" id="PS00912">
    <property type="entry name" value="DHODEHASE_2"/>
    <property type="match status" value="1"/>
</dbReference>
<feature type="binding site" evidence="11">
    <location>
        <position position="170"/>
    </location>
    <ligand>
        <name>FMN</name>
        <dbReference type="ChEBI" id="CHEBI:58210"/>
    </ligand>
</feature>
<feature type="domain" description="Dihydroorotate dehydrogenase catalytic" evidence="12">
    <location>
        <begin position="45"/>
        <end position="333"/>
    </location>
</feature>
<evidence type="ECO:0000313" key="13">
    <source>
        <dbReference type="EMBL" id="SFH10481.1"/>
    </source>
</evidence>
<dbReference type="NCBIfam" id="NF003652">
    <property type="entry name" value="PRK05286.2-5"/>
    <property type="match status" value="1"/>
</dbReference>
<keyword evidence="8 11" id="KW-0560">Oxidoreductase</keyword>
<evidence type="ECO:0000256" key="3">
    <source>
        <dbReference type="ARBA" id="ARBA00005161"/>
    </source>
</evidence>
<keyword evidence="14" id="KW-1185">Reference proteome</keyword>
<feature type="binding site" evidence="11">
    <location>
        <position position="211"/>
    </location>
    <ligand>
        <name>FMN</name>
        <dbReference type="ChEBI" id="CHEBI:58210"/>
    </ligand>
</feature>
<reference evidence="13 14" key="1">
    <citation type="submission" date="2016-10" db="EMBL/GenBank/DDBJ databases">
        <authorList>
            <person name="de Groot N.N."/>
        </authorList>
    </citation>
    <scope>NUCLEOTIDE SEQUENCE [LARGE SCALE GENOMIC DNA]</scope>
    <source>
        <strain evidence="13 14">DSM 8537</strain>
    </source>
</reference>
<dbReference type="NCBIfam" id="TIGR01036">
    <property type="entry name" value="pyrD_sub2"/>
    <property type="match status" value="1"/>
</dbReference>
<gene>
    <name evidence="11" type="primary">pyrD</name>
    <name evidence="13" type="ORF">SAMN04488021_101190</name>
</gene>
<dbReference type="InterPro" id="IPR001295">
    <property type="entry name" value="Dihydroorotate_DH_CS"/>
</dbReference>
<evidence type="ECO:0000256" key="2">
    <source>
        <dbReference type="ARBA" id="ARBA00004370"/>
    </source>
</evidence>
<dbReference type="GO" id="GO:0005886">
    <property type="term" value="C:plasma membrane"/>
    <property type="evidence" value="ECO:0007669"/>
    <property type="project" value="UniProtKB-SubCell"/>
</dbReference>
<feature type="active site" description="Nucleophile" evidence="11">
    <location>
        <position position="173"/>
    </location>
</feature>
<feature type="binding site" evidence="11">
    <location>
        <position position="290"/>
    </location>
    <ligand>
        <name>FMN</name>
        <dbReference type="ChEBI" id="CHEBI:58210"/>
    </ligand>
</feature>
<evidence type="ECO:0000259" key="12">
    <source>
        <dbReference type="Pfam" id="PF01180"/>
    </source>
</evidence>
<comment type="catalytic activity">
    <reaction evidence="10 11">
        <text>(S)-dihydroorotate + a quinone = orotate + a quinol</text>
        <dbReference type="Rhea" id="RHEA:30187"/>
        <dbReference type="ChEBI" id="CHEBI:24646"/>
        <dbReference type="ChEBI" id="CHEBI:30839"/>
        <dbReference type="ChEBI" id="CHEBI:30864"/>
        <dbReference type="ChEBI" id="CHEBI:132124"/>
        <dbReference type="EC" id="1.3.5.2"/>
    </reaction>
</comment>
<evidence type="ECO:0000256" key="7">
    <source>
        <dbReference type="ARBA" id="ARBA00022975"/>
    </source>
</evidence>
<comment type="similarity">
    <text evidence="4 11">Belongs to the dihydroorotate dehydrogenase family. Type 2 subfamily.</text>
</comment>
<dbReference type="EMBL" id="FOPU01000001">
    <property type="protein sequence ID" value="SFH10481.1"/>
    <property type="molecule type" value="Genomic_DNA"/>
</dbReference>
<comment type="pathway">
    <text evidence="3 11">Pyrimidine metabolism; UMP biosynthesis via de novo pathway; orotate from (S)-dihydroorotate (quinone route): step 1/1.</text>
</comment>
<evidence type="ECO:0000256" key="8">
    <source>
        <dbReference type="ARBA" id="ARBA00023002"/>
    </source>
</evidence>
<dbReference type="GO" id="GO:0006207">
    <property type="term" value="P:'de novo' pyrimidine nucleobase biosynthetic process"/>
    <property type="evidence" value="ECO:0007669"/>
    <property type="project" value="UniProtKB-UniRule"/>
</dbReference>
<dbReference type="OrthoDB" id="9802377at2"/>
<feature type="binding site" evidence="11">
    <location>
        <position position="66"/>
    </location>
    <ligand>
        <name>substrate</name>
    </ligand>
</feature>
<dbReference type="GO" id="GO:0044205">
    <property type="term" value="P:'de novo' UMP biosynthetic process"/>
    <property type="evidence" value="ECO:0007669"/>
    <property type="project" value="UniProtKB-UniRule"/>
</dbReference>
<dbReference type="PIRSF" id="PIRSF000164">
    <property type="entry name" value="DHO_oxidase"/>
    <property type="match status" value="1"/>
</dbReference>
<dbReference type="PANTHER" id="PTHR48109:SF4">
    <property type="entry name" value="DIHYDROOROTATE DEHYDROGENASE (QUINONE), MITOCHONDRIAL"/>
    <property type="match status" value="1"/>
</dbReference>
<dbReference type="Proteomes" id="UP000183635">
    <property type="component" value="Unassembled WGS sequence"/>
</dbReference>
<organism evidence="13 14">
    <name type="scientific">Paracoccus aminovorans</name>
    <dbReference type="NCBI Taxonomy" id="34004"/>
    <lineage>
        <taxon>Bacteria</taxon>
        <taxon>Pseudomonadati</taxon>
        <taxon>Pseudomonadota</taxon>
        <taxon>Alphaproteobacteria</taxon>
        <taxon>Rhodobacterales</taxon>
        <taxon>Paracoccaceae</taxon>
        <taxon>Paracoccus</taxon>
    </lineage>
</organism>
<dbReference type="InterPro" id="IPR005719">
    <property type="entry name" value="Dihydroorotate_DH_2"/>
</dbReference>
<comment type="function">
    <text evidence="1 11">Catalyzes the conversion of dihydroorotate to orotate with quinone as electron acceptor.</text>
</comment>
<feature type="binding site" evidence="11">
    <location>
        <position position="170"/>
    </location>
    <ligand>
        <name>substrate</name>
    </ligand>
</feature>
<evidence type="ECO:0000313" key="14">
    <source>
        <dbReference type="Proteomes" id="UP000183635"/>
    </source>
</evidence>
<dbReference type="CDD" id="cd04738">
    <property type="entry name" value="DHOD_2_like"/>
    <property type="match status" value="1"/>
</dbReference>
<name>A0A1I2XEK6_9RHOB</name>
<dbReference type="EC" id="1.3.5.2" evidence="11"/>
<dbReference type="STRING" id="34004.SAMN04488021_101190"/>
<dbReference type="GO" id="GO:0005737">
    <property type="term" value="C:cytoplasm"/>
    <property type="evidence" value="ECO:0007669"/>
    <property type="project" value="InterPro"/>
</dbReference>
<dbReference type="Gene3D" id="3.20.20.70">
    <property type="entry name" value="Aldolase class I"/>
    <property type="match status" value="1"/>
</dbReference>
<comment type="subcellular location">
    <subcellularLocation>
        <location evidence="11">Cell membrane</location>
        <topology evidence="11">Peripheral membrane protein</topology>
    </subcellularLocation>
    <subcellularLocation>
        <location evidence="2">Membrane</location>
    </subcellularLocation>
</comment>
<evidence type="ECO:0000256" key="9">
    <source>
        <dbReference type="ARBA" id="ARBA00023136"/>
    </source>
</evidence>
<accession>A0A1I2XEK6</accession>
<dbReference type="SUPFAM" id="SSF51395">
    <property type="entry name" value="FMN-linked oxidoreductases"/>
    <property type="match status" value="1"/>
</dbReference>
<keyword evidence="11" id="KW-1003">Cell membrane</keyword>
<dbReference type="UniPathway" id="UPA00070">
    <property type="reaction ID" value="UER00946"/>
</dbReference>
<feature type="binding site" evidence="11">
    <location>
        <begin position="240"/>
        <end position="241"/>
    </location>
    <ligand>
        <name>substrate</name>
    </ligand>
</feature>
<keyword evidence="9 11" id="KW-0472">Membrane</keyword>
<feature type="binding site" evidence="11">
    <location>
        <begin position="111"/>
        <end position="115"/>
    </location>
    <ligand>
        <name>substrate</name>
    </ligand>
</feature>
<dbReference type="PANTHER" id="PTHR48109">
    <property type="entry name" value="DIHYDROOROTATE DEHYDROGENASE (QUINONE), MITOCHONDRIAL-RELATED"/>
    <property type="match status" value="1"/>
</dbReference>
<dbReference type="InterPro" id="IPR050074">
    <property type="entry name" value="DHO_dehydrogenase"/>
</dbReference>
<protein>
    <recommendedName>
        <fullName evidence="11">Dihydroorotate dehydrogenase (quinone)</fullName>
        <ecNumber evidence="11">1.3.5.2</ecNumber>
    </recommendedName>
    <alternativeName>
        <fullName evidence="11">DHOdehase</fullName>
        <shortName evidence="11">DHOD</shortName>
        <shortName evidence="11">DHODase</shortName>
    </alternativeName>
    <alternativeName>
        <fullName evidence="11">Dihydroorotate oxidase</fullName>
    </alternativeName>
</protein>
<feature type="binding site" evidence="11">
    <location>
        <position position="86"/>
    </location>
    <ligand>
        <name>FMN</name>
        <dbReference type="ChEBI" id="CHEBI:58210"/>
    </ligand>
</feature>
<keyword evidence="7 11" id="KW-0665">Pyrimidine biosynthesis</keyword>
<feature type="binding site" evidence="11">
    <location>
        <begin position="311"/>
        <end position="312"/>
    </location>
    <ligand>
        <name>FMN</name>
        <dbReference type="ChEBI" id="CHEBI:58210"/>
    </ligand>
</feature>
<dbReference type="InterPro" id="IPR005720">
    <property type="entry name" value="Dihydroorotate_DH_cat"/>
</dbReference>
<evidence type="ECO:0000256" key="4">
    <source>
        <dbReference type="ARBA" id="ARBA00005359"/>
    </source>
</evidence>